<feature type="region of interest" description="Disordered" evidence="1">
    <location>
        <begin position="119"/>
        <end position="204"/>
    </location>
</feature>
<dbReference type="AlphaFoldDB" id="A0AA35SM82"/>
<evidence type="ECO:0000256" key="2">
    <source>
        <dbReference type="SAM" id="Phobius"/>
    </source>
</evidence>
<keyword evidence="2" id="KW-0472">Membrane</keyword>
<reference evidence="4" key="1">
    <citation type="submission" date="2023-03" db="EMBL/GenBank/DDBJ databases">
        <authorList>
            <person name="Steffen K."/>
            <person name="Cardenas P."/>
        </authorList>
    </citation>
    <scope>NUCLEOTIDE SEQUENCE</scope>
</reference>
<keyword evidence="2" id="KW-1133">Transmembrane helix</keyword>
<organism evidence="4 5">
    <name type="scientific">Geodia barretti</name>
    <name type="common">Barrett's horny sponge</name>
    <dbReference type="NCBI Taxonomy" id="519541"/>
    <lineage>
        <taxon>Eukaryota</taxon>
        <taxon>Metazoa</taxon>
        <taxon>Porifera</taxon>
        <taxon>Demospongiae</taxon>
        <taxon>Heteroscleromorpha</taxon>
        <taxon>Tetractinellida</taxon>
        <taxon>Astrophorina</taxon>
        <taxon>Geodiidae</taxon>
        <taxon>Geodia</taxon>
    </lineage>
</organism>
<feature type="domain" description="Fibronectin type-III" evidence="3">
    <location>
        <begin position="1"/>
        <end position="56"/>
    </location>
</feature>
<dbReference type="PROSITE" id="PS50853">
    <property type="entry name" value="FN3"/>
    <property type="match status" value="1"/>
</dbReference>
<keyword evidence="2" id="KW-0812">Transmembrane</keyword>
<dbReference type="InterPro" id="IPR013783">
    <property type="entry name" value="Ig-like_fold"/>
</dbReference>
<gene>
    <name evidence="4" type="ORF">GBAR_LOCUS18446</name>
</gene>
<keyword evidence="5" id="KW-1185">Reference proteome</keyword>
<feature type="compositionally biased region" description="Basic and acidic residues" evidence="1">
    <location>
        <begin position="132"/>
        <end position="152"/>
    </location>
</feature>
<comment type="caution">
    <text evidence="4">The sequence shown here is derived from an EMBL/GenBank/DDBJ whole genome shotgun (WGS) entry which is preliminary data.</text>
</comment>
<feature type="non-terminal residue" evidence="4">
    <location>
        <position position="1"/>
    </location>
</feature>
<evidence type="ECO:0000313" key="4">
    <source>
        <dbReference type="EMBL" id="CAI8032675.1"/>
    </source>
</evidence>
<evidence type="ECO:0000259" key="3">
    <source>
        <dbReference type="PROSITE" id="PS50853"/>
    </source>
</evidence>
<evidence type="ECO:0000313" key="5">
    <source>
        <dbReference type="Proteomes" id="UP001174909"/>
    </source>
</evidence>
<dbReference type="SUPFAM" id="SSF49265">
    <property type="entry name" value="Fibronectin type III"/>
    <property type="match status" value="1"/>
</dbReference>
<dbReference type="Proteomes" id="UP001174909">
    <property type="component" value="Unassembled WGS sequence"/>
</dbReference>
<dbReference type="EMBL" id="CASHTH010002615">
    <property type="protein sequence ID" value="CAI8032675.1"/>
    <property type="molecule type" value="Genomic_DNA"/>
</dbReference>
<dbReference type="InterPro" id="IPR003961">
    <property type="entry name" value="FN3_dom"/>
</dbReference>
<feature type="non-terminal residue" evidence="4">
    <location>
        <position position="325"/>
    </location>
</feature>
<evidence type="ECO:0000256" key="1">
    <source>
        <dbReference type="SAM" id="MobiDB-lite"/>
    </source>
</evidence>
<name>A0AA35SM82_GEOBA</name>
<feature type="region of interest" description="Disordered" evidence="1">
    <location>
        <begin position="222"/>
        <end position="305"/>
    </location>
</feature>
<proteinExistence type="predicted"/>
<feature type="compositionally biased region" description="Polar residues" evidence="1">
    <location>
        <begin position="119"/>
        <end position="131"/>
    </location>
</feature>
<protein>
    <recommendedName>
        <fullName evidence="3">Fibronectin type-III domain-containing protein</fullName>
    </recommendedName>
</protein>
<dbReference type="CDD" id="cd00063">
    <property type="entry name" value="FN3"/>
    <property type="match status" value="1"/>
</dbReference>
<dbReference type="InterPro" id="IPR036116">
    <property type="entry name" value="FN3_sf"/>
</dbReference>
<feature type="compositionally biased region" description="Polar residues" evidence="1">
    <location>
        <begin position="153"/>
        <end position="164"/>
    </location>
</feature>
<accession>A0AA35SM82</accession>
<dbReference type="Gene3D" id="2.60.40.10">
    <property type="entry name" value="Immunoglobulins"/>
    <property type="match status" value="1"/>
</dbReference>
<feature type="transmembrane region" description="Helical" evidence="2">
    <location>
        <begin position="74"/>
        <end position="100"/>
    </location>
</feature>
<sequence length="325" mass="34318">ATEVKVVFPGSSTSAIVTGLTPDTSYQFQVFATVSVAGQPVEGERSLPLLQTLSVAGREQECESQDSSAVAYGAAFGVSGVIVGLLGGALSAAFITYRIIRTFSEGRRYEKVAVNSKRTGVGSTCSRNSSRPGKERTLHFRDLESGRAKDEQGQGQSARNSSKGNLIDNPVYADPSSNEDLLDNLAYGDPSKGDDSAAYGDPGGNEDLLYNTAYGDCGRNDDNPAYEDLLDTPAAYGDPGGNEDLLDNPAYGDRGRNDDNPAYEDLLDTPAAYGDPGGNEDLLDNPAYGDRGRNDDTPAYGDPEGNVYIEELITNPAYGVTSSEG</sequence>